<name>A0AAV9IW84_CYACA</name>
<evidence type="ECO:0000313" key="2">
    <source>
        <dbReference type="EMBL" id="KAK4536380.1"/>
    </source>
</evidence>
<feature type="compositionally biased region" description="Basic and acidic residues" evidence="1">
    <location>
        <begin position="7"/>
        <end position="17"/>
    </location>
</feature>
<dbReference type="EMBL" id="JANCYW010000008">
    <property type="protein sequence ID" value="KAK4536380.1"/>
    <property type="molecule type" value="Genomic_DNA"/>
</dbReference>
<gene>
    <name evidence="2" type="ORF">CDCA_CDCA08G2405</name>
</gene>
<dbReference type="Proteomes" id="UP001301350">
    <property type="component" value="Unassembled WGS sequence"/>
</dbReference>
<feature type="region of interest" description="Disordered" evidence="1">
    <location>
        <begin position="1"/>
        <end position="54"/>
    </location>
</feature>
<reference evidence="2 3" key="1">
    <citation type="submission" date="2022-07" db="EMBL/GenBank/DDBJ databases">
        <title>Genome-wide signatures of adaptation to extreme environments.</title>
        <authorList>
            <person name="Cho C.H."/>
            <person name="Yoon H.S."/>
        </authorList>
    </citation>
    <scope>NUCLEOTIDE SEQUENCE [LARGE SCALE GENOMIC DNA]</scope>
    <source>
        <strain evidence="2 3">DBV 063 E5</strain>
    </source>
</reference>
<comment type="caution">
    <text evidence="2">The sequence shown here is derived from an EMBL/GenBank/DDBJ whole genome shotgun (WGS) entry which is preliminary data.</text>
</comment>
<accession>A0AAV9IW84</accession>
<protein>
    <submittedName>
        <fullName evidence="2">Uncharacterized protein</fullName>
    </submittedName>
</protein>
<keyword evidence="3" id="KW-1185">Reference proteome</keyword>
<evidence type="ECO:0000256" key="1">
    <source>
        <dbReference type="SAM" id="MobiDB-lite"/>
    </source>
</evidence>
<dbReference type="AlphaFoldDB" id="A0AAV9IW84"/>
<organism evidence="2 3">
    <name type="scientific">Cyanidium caldarium</name>
    <name type="common">Red alga</name>
    <dbReference type="NCBI Taxonomy" id="2771"/>
    <lineage>
        <taxon>Eukaryota</taxon>
        <taxon>Rhodophyta</taxon>
        <taxon>Bangiophyceae</taxon>
        <taxon>Cyanidiales</taxon>
        <taxon>Cyanidiaceae</taxon>
        <taxon>Cyanidium</taxon>
    </lineage>
</organism>
<evidence type="ECO:0000313" key="3">
    <source>
        <dbReference type="Proteomes" id="UP001301350"/>
    </source>
</evidence>
<proteinExistence type="predicted"/>
<dbReference type="Gene3D" id="3.40.30.10">
    <property type="entry name" value="Glutaredoxin"/>
    <property type="match status" value="1"/>
</dbReference>
<sequence length="273" mass="29150">MNGARVAAEDNRQEKRRGGGASCEAEALEPAPLSFDPASDTWPSSGVAAEPSGKYAESLRLSAEAIASAERSTVTDDGQSGGTGAGGRFTTLGELEWALSGSAVAGQLGPEQCEPWRRLAAERDSRDDAFAARQALPFISTAATLTEALAEAQQRRRPLLACVLCLADHENHARESFAFWHDTLSAVDTRQWLTDHYVCWAAAVSDERRCEALHRLLAAHALPACMVFLALAERASLVDTLFCASLPVETLLERLHGVSETYSPFLGGHTAGA</sequence>